<dbReference type="EMBL" id="CAJNOQ010007553">
    <property type="protein sequence ID" value="CAF1172035.1"/>
    <property type="molecule type" value="Genomic_DNA"/>
</dbReference>
<reference evidence="3" key="1">
    <citation type="submission" date="2021-02" db="EMBL/GenBank/DDBJ databases">
        <authorList>
            <person name="Nowell W R."/>
        </authorList>
    </citation>
    <scope>NUCLEOTIDE SEQUENCE</scope>
</reference>
<dbReference type="Proteomes" id="UP000681722">
    <property type="component" value="Unassembled WGS sequence"/>
</dbReference>
<evidence type="ECO:0000256" key="1">
    <source>
        <dbReference type="SAM" id="MobiDB-lite"/>
    </source>
</evidence>
<feature type="compositionally biased region" description="Basic and acidic residues" evidence="1">
    <location>
        <begin position="316"/>
        <end position="329"/>
    </location>
</feature>
<keyword evidence="5" id="KW-1185">Reference proteome</keyword>
<feature type="compositionally biased region" description="Acidic residues" evidence="1">
    <location>
        <begin position="266"/>
        <end position="315"/>
    </location>
</feature>
<evidence type="ECO:0000313" key="4">
    <source>
        <dbReference type="EMBL" id="CAF3935926.1"/>
    </source>
</evidence>
<feature type="region of interest" description="Disordered" evidence="1">
    <location>
        <begin position="266"/>
        <end position="329"/>
    </location>
</feature>
<dbReference type="EMBL" id="CAJOBC010007552">
    <property type="protein sequence ID" value="CAF3935926.1"/>
    <property type="molecule type" value="Genomic_DNA"/>
</dbReference>
<dbReference type="Pfam" id="PF20700">
    <property type="entry name" value="Mutator"/>
    <property type="match status" value="1"/>
</dbReference>
<feature type="domain" description="Mutator-like transposase" evidence="2">
    <location>
        <begin position="19"/>
        <end position="240"/>
    </location>
</feature>
<dbReference type="Proteomes" id="UP000663829">
    <property type="component" value="Unassembled WGS sequence"/>
</dbReference>
<name>A0A814U5X4_9BILA</name>
<evidence type="ECO:0000313" key="3">
    <source>
        <dbReference type="EMBL" id="CAF1172035.1"/>
    </source>
</evidence>
<evidence type="ECO:0000313" key="5">
    <source>
        <dbReference type="Proteomes" id="UP000663829"/>
    </source>
</evidence>
<sequence length="329" mass="37486">MCSNGGRLEFISDVSPPVGLFHHNVLRCSKCFKETLMTNFPAILPVESEQQEPNKRLCIATATNGIGYVATKGILSSLGLSITTEKTFLQQLHKSYDDFHDFAKKKFQLITEDIKYRNNKQNEITDITISLDGTWKKRGHTSNYGVVFITDVQSGCCIDYEVLSLKCEVCSLKKLKLKKNQFNKWYVNHKTNCHKNYNGSSKSMEKEGVIRLFQRSLSNDLRYKQMVCDGDASAYEAVKYFYIKQQQHLREIDMEMEEGANDISDAENEVSSDMDSDAEDEEPSDIDVDDEEDEDTGDIDVSDEGSEEKDDDDMETERKSIALKDDLES</sequence>
<protein>
    <recommendedName>
        <fullName evidence="2">Mutator-like transposase domain-containing protein</fullName>
    </recommendedName>
</protein>
<evidence type="ECO:0000259" key="2">
    <source>
        <dbReference type="Pfam" id="PF20700"/>
    </source>
</evidence>
<comment type="caution">
    <text evidence="3">The sequence shown here is derived from an EMBL/GenBank/DDBJ whole genome shotgun (WGS) entry which is preliminary data.</text>
</comment>
<dbReference type="AlphaFoldDB" id="A0A814U5X4"/>
<accession>A0A814U5X4</accession>
<dbReference type="InterPro" id="IPR049012">
    <property type="entry name" value="Mutator_transp_dom"/>
</dbReference>
<gene>
    <name evidence="3" type="ORF">GPM918_LOCUS22239</name>
    <name evidence="4" type="ORF">SRO942_LOCUS22235</name>
</gene>
<dbReference type="OrthoDB" id="7680010at2759"/>
<proteinExistence type="predicted"/>
<organism evidence="3 5">
    <name type="scientific">Didymodactylos carnosus</name>
    <dbReference type="NCBI Taxonomy" id="1234261"/>
    <lineage>
        <taxon>Eukaryota</taxon>
        <taxon>Metazoa</taxon>
        <taxon>Spiralia</taxon>
        <taxon>Gnathifera</taxon>
        <taxon>Rotifera</taxon>
        <taxon>Eurotatoria</taxon>
        <taxon>Bdelloidea</taxon>
        <taxon>Philodinida</taxon>
        <taxon>Philodinidae</taxon>
        <taxon>Didymodactylos</taxon>
    </lineage>
</organism>